<dbReference type="AlphaFoldDB" id="A0A0A8XDM6"/>
<dbReference type="SMART" id="SM00420">
    <property type="entry name" value="HTH_DEOR"/>
    <property type="match status" value="1"/>
</dbReference>
<dbReference type="InterPro" id="IPR037171">
    <property type="entry name" value="NagB/RpiA_transferase-like"/>
</dbReference>
<accession>A0A0A8XDM6</accession>
<evidence type="ECO:0000313" key="6">
    <source>
        <dbReference type="Proteomes" id="UP000031014"/>
    </source>
</evidence>
<comment type="caution">
    <text evidence="5">The sequence shown here is derived from an EMBL/GenBank/DDBJ whole genome shotgun (WGS) entry which is preliminary data.</text>
</comment>
<dbReference type="OrthoDB" id="9797223at2"/>
<evidence type="ECO:0000259" key="4">
    <source>
        <dbReference type="PROSITE" id="PS51000"/>
    </source>
</evidence>
<keyword evidence="3" id="KW-0804">Transcription</keyword>
<reference evidence="5 6" key="1">
    <citation type="submission" date="2013-06" db="EMBL/GenBank/DDBJ databases">
        <title>Whole genome shotgun sequence of Bacillus selenatarsenatis SF-1.</title>
        <authorList>
            <person name="Kuroda M."/>
            <person name="Sei K."/>
            <person name="Yamashita M."/>
            <person name="Ike M."/>
        </authorList>
    </citation>
    <scope>NUCLEOTIDE SEQUENCE [LARGE SCALE GENOMIC DNA]</scope>
    <source>
        <strain evidence="5 6">SF-1</strain>
    </source>
</reference>
<dbReference type="InterPro" id="IPR050313">
    <property type="entry name" value="Carb_Metab_HTH_regulators"/>
</dbReference>
<organism evidence="5 6">
    <name type="scientific">Mesobacillus selenatarsenatis (strain DSM 18680 / JCM 14380 / FERM P-15431 / SF-1)</name>
    <dbReference type="NCBI Taxonomy" id="1321606"/>
    <lineage>
        <taxon>Bacteria</taxon>
        <taxon>Bacillati</taxon>
        <taxon>Bacillota</taxon>
        <taxon>Bacilli</taxon>
        <taxon>Bacillales</taxon>
        <taxon>Bacillaceae</taxon>
        <taxon>Mesobacillus</taxon>
    </lineage>
</organism>
<dbReference type="Pfam" id="PF00455">
    <property type="entry name" value="DeoRC"/>
    <property type="match status" value="1"/>
</dbReference>
<dbReference type="Proteomes" id="UP000031014">
    <property type="component" value="Unassembled WGS sequence"/>
</dbReference>
<proteinExistence type="predicted"/>
<dbReference type="Gene3D" id="1.10.10.10">
    <property type="entry name" value="Winged helix-like DNA-binding domain superfamily/Winged helix DNA-binding domain"/>
    <property type="match status" value="1"/>
</dbReference>
<dbReference type="Pfam" id="PF08220">
    <property type="entry name" value="HTH_DeoR"/>
    <property type="match status" value="1"/>
</dbReference>
<dbReference type="GO" id="GO:0043565">
    <property type="term" value="F:sequence-specific DNA binding"/>
    <property type="evidence" value="ECO:0007669"/>
    <property type="project" value="InterPro"/>
</dbReference>
<name>A0A0A8XDM6_MESS1</name>
<evidence type="ECO:0000256" key="3">
    <source>
        <dbReference type="ARBA" id="ARBA00023163"/>
    </source>
</evidence>
<keyword evidence="6" id="KW-1185">Reference proteome</keyword>
<dbReference type="InterPro" id="IPR036390">
    <property type="entry name" value="WH_DNA-bd_sf"/>
</dbReference>
<evidence type="ECO:0000256" key="2">
    <source>
        <dbReference type="ARBA" id="ARBA00023125"/>
    </source>
</evidence>
<dbReference type="SUPFAM" id="SSF46785">
    <property type="entry name" value="Winged helix' DNA-binding domain"/>
    <property type="match status" value="1"/>
</dbReference>
<dbReference type="RefSeq" id="WP_041967859.1">
    <property type="nucleotide sequence ID" value="NZ_BASE01000113.1"/>
</dbReference>
<evidence type="ECO:0000313" key="5">
    <source>
        <dbReference type="EMBL" id="GAM16261.1"/>
    </source>
</evidence>
<dbReference type="InterPro" id="IPR001034">
    <property type="entry name" value="DeoR_HTH"/>
</dbReference>
<dbReference type="InterPro" id="IPR036388">
    <property type="entry name" value="WH-like_DNA-bd_sf"/>
</dbReference>
<dbReference type="GO" id="GO:0003700">
    <property type="term" value="F:DNA-binding transcription factor activity"/>
    <property type="evidence" value="ECO:0007669"/>
    <property type="project" value="InterPro"/>
</dbReference>
<dbReference type="PRINTS" id="PR00033">
    <property type="entry name" value="HTHASNC"/>
</dbReference>
<dbReference type="STRING" id="1321606.SAMD00020551_4449"/>
<dbReference type="InterPro" id="IPR014036">
    <property type="entry name" value="DeoR-like_C"/>
</dbReference>
<dbReference type="SUPFAM" id="SSF100950">
    <property type="entry name" value="NagB/RpiA/CoA transferase-like"/>
    <property type="match status" value="1"/>
</dbReference>
<gene>
    <name evidence="5" type="ORF">SAMD00020551_4449</name>
</gene>
<feature type="domain" description="HTH deoR-type" evidence="4">
    <location>
        <begin position="5"/>
        <end position="60"/>
    </location>
</feature>
<dbReference type="EMBL" id="BASE01000113">
    <property type="protein sequence ID" value="GAM16261.1"/>
    <property type="molecule type" value="Genomic_DNA"/>
</dbReference>
<evidence type="ECO:0000256" key="1">
    <source>
        <dbReference type="ARBA" id="ARBA00023015"/>
    </source>
</evidence>
<keyword evidence="1" id="KW-0805">Transcription regulation</keyword>
<keyword evidence="2" id="KW-0238">DNA-binding</keyword>
<dbReference type="SMART" id="SM01134">
    <property type="entry name" value="DeoRC"/>
    <property type="match status" value="1"/>
</dbReference>
<dbReference type="CDD" id="cd00090">
    <property type="entry name" value="HTH_ARSR"/>
    <property type="match status" value="1"/>
</dbReference>
<dbReference type="PRINTS" id="PR00037">
    <property type="entry name" value="HTHLACR"/>
</dbReference>
<dbReference type="Gene3D" id="3.40.50.1360">
    <property type="match status" value="1"/>
</dbReference>
<dbReference type="InterPro" id="IPR000485">
    <property type="entry name" value="AsnC-type_HTH_dom"/>
</dbReference>
<protein>
    <submittedName>
        <fullName evidence="5">Transcriptional regulator of sugar metabolism</fullName>
    </submittedName>
</protein>
<dbReference type="PROSITE" id="PS51000">
    <property type="entry name" value="HTH_DEOR_2"/>
    <property type="match status" value="1"/>
</dbReference>
<sequence length="258" mass="28770">MKMFVTERRNKILELLNERQRMTVQELAASLGVSEATLRSDLNKMEKEGHLTRTHGGAILNDLKGNETSFSARVKKNQKEKLLIAEKAFSFIEKEQCILLDASSTALAFAEFLKDKHIRLTVVTSSVKTAMELNENPNITVILIGGMMTKGSSSIEGIMGSSILDQLNIDIMFTSANGFTPETGLSDFNLYEVQLKREMVNKAKMVIALIDHTKIGFNSSAVFAKAHQIHTIITDMELNEDLMSHPSMKDIQIIVTSY</sequence>
<dbReference type="InterPro" id="IPR011991">
    <property type="entry name" value="ArsR-like_HTH"/>
</dbReference>
<dbReference type="PANTHER" id="PTHR30363:SF44">
    <property type="entry name" value="AGA OPERON TRANSCRIPTIONAL REPRESSOR-RELATED"/>
    <property type="match status" value="1"/>
</dbReference>
<dbReference type="PANTHER" id="PTHR30363">
    <property type="entry name" value="HTH-TYPE TRANSCRIPTIONAL REGULATOR SRLR-RELATED"/>
    <property type="match status" value="1"/>
</dbReference>